<organism evidence="1 2">
    <name type="scientific">Streptomyces europaeiscabiei</name>
    <dbReference type="NCBI Taxonomy" id="146819"/>
    <lineage>
        <taxon>Bacteria</taxon>
        <taxon>Bacillati</taxon>
        <taxon>Actinomycetota</taxon>
        <taxon>Actinomycetes</taxon>
        <taxon>Kitasatosporales</taxon>
        <taxon>Streptomycetaceae</taxon>
        <taxon>Streptomyces</taxon>
    </lineage>
</organism>
<evidence type="ECO:0000313" key="1">
    <source>
        <dbReference type="EMBL" id="MDX3137097.1"/>
    </source>
</evidence>
<dbReference type="AlphaFoldDB" id="A0AAJ2Q166"/>
<dbReference type="Proteomes" id="UP001273589">
    <property type="component" value="Unassembled WGS sequence"/>
</dbReference>
<accession>A0AAJ2Q166</accession>
<feature type="non-terminal residue" evidence="1">
    <location>
        <position position="1"/>
    </location>
</feature>
<gene>
    <name evidence="1" type="ORF">PV367_46585</name>
</gene>
<name>A0AAJ2Q166_9ACTN</name>
<protein>
    <submittedName>
        <fullName evidence="1">Uncharacterized protein</fullName>
    </submittedName>
</protein>
<comment type="caution">
    <text evidence="1">The sequence shown here is derived from an EMBL/GenBank/DDBJ whole genome shotgun (WGS) entry which is preliminary data.</text>
</comment>
<evidence type="ECO:0000313" key="2">
    <source>
        <dbReference type="Proteomes" id="UP001273589"/>
    </source>
</evidence>
<reference evidence="1" key="1">
    <citation type="journal article" date="2023" name="Microb. Genom.">
        <title>Mesoterricola silvestris gen. nov., sp. nov., Mesoterricola sediminis sp. nov., Geothrix oryzae sp. nov., Geothrix edaphica sp. nov., Geothrix rubra sp. nov., and Geothrix limicola sp. nov., six novel members of Acidobacteriota isolated from soils.</title>
        <authorList>
            <person name="Weisberg A.J."/>
            <person name="Pearce E."/>
            <person name="Kramer C.G."/>
            <person name="Chang J.H."/>
            <person name="Clarke C.R."/>
        </authorList>
    </citation>
    <scope>NUCLEOTIDE SEQUENCE</scope>
    <source>
        <strain evidence="1">ND06-05F</strain>
    </source>
</reference>
<sequence length="73" mass="7443">DQQAGTGAGARRAVCRVSPRPVGCAAESAGALPVGRVATGTDPVRRAAAVRVRDVRVSQLLCGMRQSSPVITT</sequence>
<proteinExistence type="predicted"/>
<dbReference type="RefSeq" id="WP_319700447.1">
    <property type="nucleotide sequence ID" value="NZ_JARAWN010000796.1"/>
</dbReference>
<dbReference type="EMBL" id="JARAWN010000796">
    <property type="protein sequence ID" value="MDX3137097.1"/>
    <property type="molecule type" value="Genomic_DNA"/>
</dbReference>